<feature type="compositionally biased region" description="Polar residues" evidence="1">
    <location>
        <begin position="60"/>
        <end position="80"/>
    </location>
</feature>
<organism evidence="3 4">
    <name type="scientific">Opisthorchis felineus</name>
    <dbReference type="NCBI Taxonomy" id="147828"/>
    <lineage>
        <taxon>Eukaryota</taxon>
        <taxon>Metazoa</taxon>
        <taxon>Spiralia</taxon>
        <taxon>Lophotrochozoa</taxon>
        <taxon>Platyhelminthes</taxon>
        <taxon>Trematoda</taxon>
        <taxon>Digenea</taxon>
        <taxon>Opisthorchiida</taxon>
        <taxon>Opisthorchiata</taxon>
        <taxon>Opisthorchiidae</taxon>
        <taxon>Opisthorchis</taxon>
    </lineage>
</organism>
<evidence type="ECO:0000256" key="1">
    <source>
        <dbReference type="SAM" id="MobiDB-lite"/>
    </source>
</evidence>
<gene>
    <name evidence="3" type="ORF">CRM22_001441</name>
</gene>
<name>A0A4V3SGT5_OPIFE</name>
<feature type="compositionally biased region" description="Low complexity" evidence="1">
    <location>
        <begin position="228"/>
        <end position="238"/>
    </location>
</feature>
<dbReference type="AlphaFoldDB" id="A0A4V3SGT5"/>
<feature type="region of interest" description="Disordered" evidence="1">
    <location>
        <begin position="222"/>
        <end position="250"/>
    </location>
</feature>
<proteinExistence type="predicted"/>
<comment type="caution">
    <text evidence="3">The sequence shown here is derived from an EMBL/GenBank/DDBJ whole genome shotgun (WGS) entry which is preliminary data.</text>
</comment>
<dbReference type="EMBL" id="SJOL01002575">
    <property type="protein sequence ID" value="TGZ73574.1"/>
    <property type="molecule type" value="Genomic_DNA"/>
</dbReference>
<sequence length="349" mass="39181">MDLPIPHKCEVIYEDTSSDKQSERANNGSHESANVRKISRNTAVDKNCSDHKSSIRSEQEPLSSMTETFSGKPTISPESFYQDNSTSNGSAYVEKTTISASPEAHLSKLKSIHRKNKQIQRLRRLRRCLHFFFTRVLGLLAILISIILLTYGYMLSLRNFLVGGCILLLAAVGFLIHICFTDRVGANKFDPNSVAFSIAAEDLRDFTVPSIIEPLQPNFKPDTLSGKQQQQQRQQQEQPTNITREPQPPPSGVTFYPGFSNLQVKRMSMVLARMASNSLQVPKHYESNSSNVLNLARRLTMASSVMTGNDGKLVNGSNWMTGSRFRHGVRRSLAWNATGASRFYDRNYD</sequence>
<accession>A0A4V3SGT5</accession>
<feature type="transmembrane region" description="Helical" evidence="2">
    <location>
        <begin position="160"/>
        <end position="180"/>
    </location>
</feature>
<feature type="compositionally biased region" description="Basic and acidic residues" evidence="1">
    <location>
        <begin position="47"/>
        <end position="59"/>
    </location>
</feature>
<reference evidence="3 4" key="1">
    <citation type="journal article" date="2019" name="BMC Genomics">
        <title>New insights from Opisthorchis felineus genome: update on genomics of the epidemiologically important liver flukes.</title>
        <authorList>
            <person name="Ershov N.I."/>
            <person name="Mordvinov V.A."/>
            <person name="Prokhortchouk E.B."/>
            <person name="Pakharukova M.Y."/>
            <person name="Gunbin K.V."/>
            <person name="Ustyantsev K."/>
            <person name="Genaev M.A."/>
            <person name="Blinov A.G."/>
            <person name="Mazur A."/>
            <person name="Boulygina E."/>
            <person name="Tsygankova S."/>
            <person name="Khrameeva E."/>
            <person name="Chekanov N."/>
            <person name="Fan G."/>
            <person name="Xiao A."/>
            <person name="Zhang H."/>
            <person name="Xu X."/>
            <person name="Yang H."/>
            <person name="Solovyev V."/>
            <person name="Lee S.M."/>
            <person name="Liu X."/>
            <person name="Afonnikov D.A."/>
            <person name="Skryabin K.G."/>
        </authorList>
    </citation>
    <scope>NUCLEOTIDE SEQUENCE [LARGE SCALE GENOMIC DNA]</scope>
    <source>
        <strain evidence="3">AK-0245</strain>
        <tissue evidence="3">Whole organism</tissue>
    </source>
</reference>
<keyword evidence="4" id="KW-1185">Reference proteome</keyword>
<keyword evidence="2" id="KW-0472">Membrane</keyword>
<dbReference type="Proteomes" id="UP000308267">
    <property type="component" value="Unassembled WGS sequence"/>
</dbReference>
<protein>
    <submittedName>
        <fullName evidence="3">Uncharacterized protein</fullName>
    </submittedName>
</protein>
<dbReference type="OrthoDB" id="6274601at2759"/>
<keyword evidence="2" id="KW-1133">Transmembrane helix</keyword>
<evidence type="ECO:0000256" key="2">
    <source>
        <dbReference type="SAM" id="Phobius"/>
    </source>
</evidence>
<feature type="region of interest" description="Disordered" evidence="1">
    <location>
        <begin position="13"/>
        <end position="80"/>
    </location>
</feature>
<feature type="transmembrane region" description="Helical" evidence="2">
    <location>
        <begin position="131"/>
        <end position="154"/>
    </location>
</feature>
<evidence type="ECO:0000313" key="3">
    <source>
        <dbReference type="EMBL" id="TGZ73574.1"/>
    </source>
</evidence>
<evidence type="ECO:0000313" key="4">
    <source>
        <dbReference type="Proteomes" id="UP000308267"/>
    </source>
</evidence>
<keyword evidence="2" id="KW-0812">Transmembrane</keyword>
<feature type="compositionally biased region" description="Basic and acidic residues" evidence="1">
    <location>
        <begin position="13"/>
        <end position="23"/>
    </location>
</feature>